<dbReference type="EMBL" id="JABSTU010000010">
    <property type="protein sequence ID" value="KAH8018238.1"/>
    <property type="molecule type" value="Genomic_DNA"/>
</dbReference>
<sequence length="237" mass="25883">MENDTRFPDLDESYPDEQPGNCDTPSNESKEDRDDDSTFAAVKLLLKPTTNSSDEDDDDEDEELEPGLGYDFAAEDLTSTALPPAADDPSIVAVSTFKSQGLQDGAWPQPPDNTEVFHAVTTTAVCKHAKMDDTPHVEEKSAGHAVAELELLVSHLAEKTTTLSKAALGMVLKWHNFPLQLLSHPSRDDEELGTGVVQQSRYGVGQVTPKPVKHKHQTKPQLCSEPSTPQGLYPVKH</sequence>
<proteinExistence type="predicted"/>
<protein>
    <submittedName>
        <fullName evidence="2">Uncharacterized protein</fullName>
    </submittedName>
</protein>
<name>A0A9J6D8Y6_RHIMP</name>
<dbReference type="AlphaFoldDB" id="A0A9J6D8Y6"/>
<reference evidence="2" key="1">
    <citation type="journal article" date="2020" name="Cell">
        <title>Large-Scale Comparative Analyses of Tick Genomes Elucidate Their Genetic Diversity and Vector Capacities.</title>
        <authorList>
            <consortium name="Tick Genome and Microbiome Consortium (TIGMIC)"/>
            <person name="Jia N."/>
            <person name="Wang J."/>
            <person name="Shi W."/>
            <person name="Du L."/>
            <person name="Sun Y."/>
            <person name="Zhan W."/>
            <person name="Jiang J.F."/>
            <person name="Wang Q."/>
            <person name="Zhang B."/>
            <person name="Ji P."/>
            <person name="Bell-Sakyi L."/>
            <person name="Cui X.M."/>
            <person name="Yuan T.T."/>
            <person name="Jiang B.G."/>
            <person name="Yang W.F."/>
            <person name="Lam T.T."/>
            <person name="Chang Q.C."/>
            <person name="Ding S.J."/>
            <person name="Wang X.J."/>
            <person name="Zhu J.G."/>
            <person name="Ruan X.D."/>
            <person name="Zhao L."/>
            <person name="Wei J.T."/>
            <person name="Ye R.Z."/>
            <person name="Que T.C."/>
            <person name="Du C.H."/>
            <person name="Zhou Y.H."/>
            <person name="Cheng J.X."/>
            <person name="Dai P.F."/>
            <person name="Guo W.B."/>
            <person name="Han X.H."/>
            <person name="Huang E.J."/>
            <person name="Li L.F."/>
            <person name="Wei W."/>
            <person name="Gao Y.C."/>
            <person name="Liu J.Z."/>
            <person name="Shao H.Z."/>
            <person name="Wang X."/>
            <person name="Wang C.C."/>
            <person name="Yang T.C."/>
            <person name="Huo Q.B."/>
            <person name="Li W."/>
            <person name="Chen H.Y."/>
            <person name="Chen S.E."/>
            <person name="Zhou L.G."/>
            <person name="Ni X.B."/>
            <person name="Tian J.H."/>
            <person name="Sheng Y."/>
            <person name="Liu T."/>
            <person name="Pan Y.S."/>
            <person name="Xia L.Y."/>
            <person name="Li J."/>
            <person name="Zhao F."/>
            <person name="Cao W.C."/>
        </authorList>
    </citation>
    <scope>NUCLEOTIDE SEQUENCE</scope>
    <source>
        <strain evidence="2">Rmic-2018</strain>
    </source>
</reference>
<keyword evidence="3" id="KW-1185">Reference proteome</keyword>
<comment type="caution">
    <text evidence="2">The sequence shown here is derived from an EMBL/GenBank/DDBJ whole genome shotgun (WGS) entry which is preliminary data.</text>
</comment>
<feature type="region of interest" description="Disordered" evidence="1">
    <location>
        <begin position="1"/>
        <end position="71"/>
    </location>
</feature>
<accession>A0A9J6D8Y6</accession>
<feature type="compositionally biased region" description="Acidic residues" evidence="1">
    <location>
        <begin position="53"/>
        <end position="65"/>
    </location>
</feature>
<feature type="region of interest" description="Disordered" evidence="1">
    <location>
        <begin position="202"/>
        <end position="237"/>
    </location>
</feature>
<evidence type="ECO:0000313" key="2">
    <source>
        <dbReference type="EMBL" id="KAH8018238.1"/>
    </source>
</evidence>
<evidence type="ECO:0000256" key="1">
    <source>
        <dbReference type="SAM" id="MobiDB-lite"/>
    </source>
</evidence>
<gene>
    <name evidence="2" type="ORF">HPB51_000849</name>
</gene>
<feature type="compositionally biased region" description="Polar residues" evidence="1">
    <location>
        <begin position="219"/>
        <end position="230"/>
    </location>
</feature>
<evidence type="ECO:0000313" key="3">
    <source>
        <dbReference type="Proteomes" id="UP000821866"/>
    </source>
</evidence>
<organism evidence="2 3">
    <name type="scientific">Rhipicephalus microplus</name>
    <name type="common">Cattle tick</name>
    <name type="synonym">Boophilus microplus</name>
    <dbReference type="NCBI Taxonomy" id="6941"/>
    <lineage>
        <taxon>Eukaryota</taxon>
        <taxon>Metazoa</taxon>
        <taxon>Ecdysozoa</taxon>
        <taxon>Arthropoda</taxon>
        <taxon>Chelicerata</taxon>
        <taxon>Arachnida</taxon>
        <taxon>Acari</taxon>
        <taxon>Parasitiformes</taxon>
        <taxon>Ixodida</taxon>
        <taxon>Ixodoidea</taxon>
        <taxon>Ixodidae</taxon>
        <taxon>Rhipicephalinae</taxon>
        <taxon>Rhipicephalus</taxon>
        <taxon>Boophilus</taxon>
    </lineage>
</organism>
<dbReference type="Proteomes" id="UP000821866">
    <property type="component" value="Chromosome 8"/>
</dbReference>
<reference evidence="2" key="2">
    <citation type="submission" date="2021-09" db="EMBL/GenBank/DDBJ databases">
        <authorList>
            <person name="Jia N."/>
            <person name="Wang J."/>
            <person name="Shi W."/>
            <person name="Du L."/>
            <person name="Sun Y."/>
            <person name="Zhan W."/>
            <person name="Jiang J."/>
            <person name="Wang Q."/>
            <person name="Zhang B."/>
            <person name="Ji P."/>
            <person name="Sakyi L.B."/>
            <person name="Cui X."/>
            <person name="Yuan T."/>
            <person name="Jiang B."/>
            <person name="Yang W."/>
            <person name="Lam T.T.-Y."/>
            <person name="Chang Q."/>
            <person name="Ding S."/>
            <person name="Wang X."/>
            <person name="Zhu J."/>
            <person name="Ruan X."/>
            <person name="Zhao L."/>
            <person name="Wei J."/>
            <person name="Que T."/>
            <person name="Du C."/>
            <person name="Cheng J."/>
            <person name="Dai P."/>
            <person name="Han X."/>
            <person name="Huang E."/>
            <person name="Gao Y."/>
            <person name="Liu J."/>
            <person name="Shao H."/>
            <person name="Ye R."/>
            <person name="Li L."/>
            <person name="Wei W."/>
            <person name="Wang X."/>
            <person name="Wang C."/>
            <person name="Huo Q."/>
            <person name="Li W."/>
            <person name="Guo W."/>
            <person name="Chen H."/>
            <person name="Chen S."/>
            <person name="Zhou L."/>
            <person name="Zhou L."/>
            <person name="Ni X."/>
            <person name="Tian J."/>
            <person name="Zhou Y."/>
            <person name="Sheng Y."/>
            <person name="Liu T."/>
            <person name="Pan Y."/>
            <person name="Xia L."/>
            <person name="Li J."/>
            <person name="Zhao F."/>
            <person name="Cao W."/>
        </authorList>
    </citation>
    <scope>NUCLEOTIDE SEQUENCE</scope>
    <source>
        <strain evidence="2">Rmic-2018</strain>
        <tissue evidence="2">Larvae</tissue>
    </source>
</reference>
<dbReference type="VEuPathDB" id="VectorBase:LOC119176980"/>